<dbReference type="AlphaFoldDB" id="A0AAV4WIA8"/>
<reference evidence="1 2" key="1">
    <citation type="submission" date="2021-06" db="EMBL/GenBank/DDBJ databases">
        <title>Caerostris darwini draft genome.</title>
        <authorList>
            <person name="Kono N."/>
            <person name="Arakawa K."/>
        </authorList>
    </citation>
    <scope>NUCLEOTIDE SEQUENCE [LARGE SCALE GENOMIC DNA]</scope>
</reference>
<proteinExistence type="predicted"/>
<accession>A0AAV4WIA8</accession>
<protein>
    <submittedName>
        <fullName evidence="1">Uncharacterized protein</fullName>
    </submittedName>
</protein>
<dbReference type="Proteomes" id="UP001054837">
    <property type="component" value="Unassembled WGS sequence"/>
</dbReference>
<evidence type="ECO:0000313" key="2">
    <source>
        <dbReference type="Proteomes" id="UP001054837"/>
    </source>
</evidence>
<comment type="caution">
    <text evidence="1">The sequence shown here is derived from an EMBL/GenBank/DDBJ whole genome shotgun (WGS) entry which is preliminary data.</text>
</comment>
<keyword evidence="2" id="KW-1185">Reference proteome</keyword>
<dbReference type="EMBL" id="BPLQ01014724">
    <property type="protein sequence ID" value="GIY82555.1"/>
    <property type="molecule type" value="Genomic_DNA"/>
</dbReference>
<evidence type="ECO:0000313" key="1">
    <source>
        <dbReference type="EMBL" id="GIY82555.1"/>
    </source>
</evidence>
<gene>
    <name evidence="1" type="ORF">CDAR_549151</name>
</gene>
<organism evidence="1 2">
    <name type="scientific">Caerostris darwini</name>
    <dbReference type="NCBI Taxonomy" id="1538125"/>
    <lineage>
        <taxon>Eukaryota</taxon>
        <taxon>Metazoa</taxon>
        <taxon>Ecdysozoa</taxon>
        <taxon>Arthropoda</taxon>
        <taxon>Chelicerata</taxon>
        <taxon>Arachnida</taxon>
        <taxon>Araneae</taxon>
        <taxon>Araneomorphae</taxon>
        <taxon>Entelegynae</taxon>
        <taxon>Araneoidea</taxon>
        <taxon>Araneidae</taxon>
        <taxon>Caerostris</taxon>
    </lineage>
</organism>
<name>A0AAV4WIA8_9ARAC</name>
<sequence length="99" mass="11031">MSMVYICSPCVHLEQMGVNSRWDQTVVAARGPKSLVPQASRLGQASELSEFVSNVGRAKLKHRKVSKTGQSCSPTRIFLCKYYQRKILIHSNGATLVHK</sequence>